<accession>A0A7S2UQD3</accession>
<dbReference type="EMBL" id="HBHQ01027948">
    <property type="protein sequence ID" value="CAD9827109.1"/>
    <property type="molecule type" value="Transcribed_RNA"/>
</dbReference>
<protein>
    <recommendedName>
        <fullName evidence="3">SSD domain-containing protein</fullName>
    </recommendedName>
</protein>
<dbReference type="GO" id="GO:0016020">
    <property type="term" value="C:membrane"/>
    <property type="evidence" value="ECO:0007669"/>
    <property type="project" value="TreeGrafter"/>
</dbReference>
<dbReference type="SUPFAM" id="SSF82866">
    <property type="entry name" value="Multidrug efflux transporter AcrB transmembrane domain"/>
    <property type="match status" value="1"/>
</dbReference>
<keyword evidence="1" id="KW-1133">Transmembrane helix</keyword>
<keyword evidence="1" id="KW-0812">Transmembrane</keyword>
<dbReference type="AlphaFoldDB" id="A0A7S2UQD3"/>
<gene>
    <name evidence="2" type="ORF">ASEP1449_LOCUS18943</name>
</gene>
<dbReference type="PANTHER" id="PTHR45727">
    <property type="entry name" value="NPC INTRACELLULAR CHOLESTEROL TRANSPORTER 1"/>
    <property type="match status" value="1"/>
</dbReference>
<dbReference type="PANTHER" id="PTHR45727:SF2">
    <property type="entry name" value="NPC INTRACELLULAR CHOLESTEROL TRANSPORTER 1"/>
    <property type="match status" value="1"/>
</dbReference>
<reference evidence="2" key="1">
    <citation type="submission" date="2021-01" db="EMBL/GenBank/DDBJ databases">
        <authorList>
            <person name="Corre E."/>
            <person name="Pelletier E."/>
            <person name="Niang G."/>
            <person name="Scheremetjew M."/>
            <person name="Finn R."/>
            <person name="Kale V."/>
            <person name="Holt S."/>
            <person name="Cochrane G."/>
            <person name="Meng A."/>
            <person name="Brown T."/>
            <person name="Cohen L."/>
        </authorList>
    </citation>
    <scope>NUCLEOTIDE SEQUENCE</scope>
    <source>
        <strain evidence="2">CCMP2084</strain>
    </source>
</reference>
<feature type="transmembrane region" description="Helical" evidence="1">
    <location>
        <begin position="61"/>
        <end position="85"/>
    </location>
</feature>
<name>A0A7S2UQD3_9STRA</name>
<feature type="transmembrane region" description="Helical" evidence="1">
    <location>
        <begin position="12"/>
        <end position="40"/>
    </location>
</feature>
<evidence type="ECO:0008006" key="3">
    <source>
        <dbReference type="Google" id="ProtNLM"/>
    </source>
</evidence>
<dbReference type="GO" id="GO:0015918">
    <property type="term" value="P:sterol transport"/>
    <property type="evidence" value="ECO:0007669"/>
    <property type="project" value="TreeGrafter"/>
</dbReference>
<evidence type="ECO:0000256" key="1">
    <source>
        <dbReference type="SAM" id="Phobius"/>
    </source>
</evidence>
<dbReference type="Gene3D" id="1.20.1640.10">
    <property type="entry name" value="Multidrug efflux transporter AcrB transmembrane domain"/>
    <property type="match status" value="1"/>
</dbReference>
<feature type="transmembrane region" description="Helical" evidence="1">
    <location>
        <begin position="91"/>
        <end position="120"/>
    </location>
</feature>
<keyword evidence="1" id="KW-0472">Membrane</keyword>
<sequence>MMCVLYVDLLGVLQLAGISINSVTYVGLVMSIGLMVDYIMHITVVYFESCALTRGEKVRDVLMTIGTSVFIGGTTTLLGVVPLAFSTSEVFWNMFVLFLGLVTLGMGHGLILMPVLLSLIGPVGNNNLKPTPRLRSQDREELELSAA</sequence>
<proteinExistence type="predicted"/>
<organism evidence="2">
    <name type="scientific">Attheya septentrionalis</name>
    <dbReference type="NCBI Taxonomy" id="420275"/>
    <lineage>
        <taxon>Eukaryota</taxon>
        <taxon>Sar</taxon>
        <taxon>Stramenopiles</taxon>
        <taxon>Ochrophyta</taxon>
        <taxon>Bacillariophyta</taxon>
        <taxon>Coscinodiscophyceae</taxon>
        <taxon>Chaetocerotophycidae</taxon>
        <taxon>Chaetocerotales</taxon>
        <taxon>Attheyaceae</taxon>
        <taxon>Attheya</taxon>
    </lineage>
</organism>
<evidence type="ECO:0000313" key="2">
    <source>
        <dbReference type="EMBL" id="CAD9827109.1"/>
    </source>
</evidence>
<dbReference type="GO" id="GO:0032934">
    <property type="term" value="F:sterol binding"/>
    <property type="evidence" value="ECO:0007669"/>
    <property type="project" value="TreeGrafter"/>
</dbReference>